<comment type="caution">
    <text evidence="3">The sequence shown here is derived from an EMBL/GenBank/DDBJ whole genome shotgun (WGS) entry which is preliminary data.</text>
</comment>
<feature type="transmembrane region" description="Helical" evidence="2">
    <location>
        <begin position="12"/>
        <end position="36"/>
    </location>
</feature>
<accession>A0ABQ3PCV6</accession>
<dbReference type="EMBL" id="BNDW01000030">
    <property type="protein sequence ID" value="GHI22864.1"/>
    <property type="molecule type" value="Genomic_DNA"/>
</dbReference>
<dbReference type="RefSeq" id="WP_226652000.1">
    <property type="nucleotide sequence ID" value="NZ_BNDW01000030.1"/>
</dbReference>
<feature type="region of interest" description="Disordered" evidence="1">
    <location>
        <begin position="226"/>
        <end position="260"/>
    </location>
</feature>
<keyword evidence="2" id="KW-0472">Membrane</keyword>
<evidence type="ECO:0000313" key="4">
    <source>
        <dbReference type="Proteomes" id="UP001052739"/>
    </source>
</evidence>
<name>A0ABQ3PCV6_9ACTN</name>
<reference evidence="3" key="1">
    <citation type="submission" date="2024-05" db="EMBL/GenBank/DDBJ databases">
        <title>Whole genome shotgun sequence of Streptomyces hydrogenans NBRC 13475.</title>
        <authorList>
            <person name="Komaki H."/>
            <person name="Tamura T."/>
        </authorList>
    </citation>
    <scope>NUCLEOTIDE SEQUENCE</scope>
    <source>
        <strain evidence="3">NBRC 13475</strain>
    </source>
</reference>
<organism evidence="3 4">
    <name type="scientific">Streptomyces hydrogenans</name>
    <dbReference type="NCBI Taxonomy" id="1873719"/>
    <lineage>
        <taxon>Bacteria</taxon>
        <taxon>Bacillati</taxon>
        <taxon>Actinomycetota</taxon>
        <taxon>Actinomycetes</taxon>
        <taxon>Kitasatosporales</taxon>
        <taxon>Streptomycetaceae</taxon>
        <taxon>Streptomyces</taxon>
    </lineage>
</organism>
<feature type="transmembrane region" description="Helical" evidence="2">
    <location>
        <begin position="48"/>
        <end position="68"/>
    </location>
</feature>
<evidence type="ECO:0000313" key="3">
    <source>
        <dbReference type="EMBL" id="GHI22864.1"/>
    </source>
</evidence>
<evidence type="ECO:0000256" key="2">
    <source>
        <dbReference type="SAM" id="Phobius"/>
    </source>
</evidence>
<protein>
    <submittedName>
        <fullName evidence="3">Uncharacterized protein</fullName>
    </submittedName>
</protein>
<keyword evidence="2" id="KW-0812">Transmembrane</keyword>
<keyword evidence="4" id="KW-1185">Reference proteome</keyword>
<evidence type="ECO:0000256" key="1">
    <source>
        <dbReference type="SAM" id="MobiDB-lite"/>
    </source>
</evidence>
<gene>
    <name evidence="3" type="ORF">Shyd_42350</name>
</gene>
<proteinExistence type="predicted"/>
<dbReference type="Proteomes" id="UP001052739">
    <property type="component" value="Unassembled WGS sequence"/>
</dbReference>
<sequence>MRASVRRSIQALLDGTDMVTMLAGAASGAVVGYTYYPATLDADLRLAATGAVALGGVFLFTTVADALLAPVRRRFAQADAADMRAAAQTRAAEARGVAVPSGLGEALDQVTAAAEDDAARRAAQAAYRIDLSDQLLSNPGRWRGYINGEASYYLAPGTVLHYSREESERGITEPRYTLLTADDPTPVPVTNVRDILDDLAPRARKTAEDLAAVGAEHGLTAPCAAHLARAPARSPGAVRRTGQPGPGRTNRASSPCRRRR</sequence>
<keyword evidence="2" id="KW-1133">Transmembrane helix</keyword>